<organism evidence="1 2">
    <name type="scientific">Flavobacterium jejuense</name>
    <dbReference type="NCBI Taxonomy" id="1544455"/>
    <lineage>
        <taxon>Bacteria</taxon>
        <taxon>Pseudomonadati</taxon>
        <taxon>Bacteroidota</taxon>
        <taxon>Flavobacteriia</taxon>
        <taxon>Flavobacteriales</taxon>
        <taxon>Flavobacteriaceae</taxon>
        <taxon>Flavobacterium</taxon>
    </lineage>
</organism>
<evidence type="ECO:0000313" key="2">
    <source>
        <dbReference type="Proteomes" id="UP000817854"/>
    </source>
</evidence>
<dbReference type="SUPFAM" id="SSF48452">
    <property type="entry name" value="TPR-like"/>
    <property type="match status" value="1"/>
</dbReference>
<protein>
    <submittedName>
        <fullName evidence="1">SusD/RagB family nutrient-binding outer membrane lipoprotein</fullName>
    </submittedName>
</protein>
<dbReference type="EMBL" id="VEVQ02000006">
    <property type="protein sequence ID" value="NHN26052.1"/>
    <property type="molecule type" value="Genomic_DNA"/>
</dbReference>
<dbReference type="Proteomes" id="UP000817854">
    <property type="component" value="Unassembled WGS sequence"/>
</dbReference>
<reference evidence="1 2" key="2">
    <citation type="submission" date="2019-05" db="EMBL/GenBank/DDBJ databases">
        <authorList>
            <person name="Lianzixin W."/>
        </authorList>
    </citation>
    <scope>NUCLEOTIDE SEQUENCE [LARGE SCALE GENOMIC DNA]</scope>
    <source>
        <strain evidence="1 2">EC11</strain>
    </source>
</reference>
<dbReference type="InterPro" id="IPR041662">
    <property type="entry name" value="SusD-like_2"/>
</dbReference>
<keyword evidence="2" id="KW-1185">Reference proteome</keyword>
<reference evidence="2" key="1">
    <citation type="submission" date="2019-05" db="EMBL/GenBank/DDBJ databases">
        <title>Flavobacterium profundi sp. nov., isolated from a deep-sea seamount.</title>
        <authorList>
            <person name="Zhang D.-C."/>
        </authorList>
    </citation>
    <scope>NUCLEOTIDE SEQUENCE [LARGE SCALE GENOMIC DNA]</scope>
    <source>
        <strain evidence="2">EC11</strain>
    </source>
</reference>
<name>A0ABX0ITB3_9FLAO</name>
<accession>A0ABX0ITB3</accession>
<dbReference type="InterPro" id="IPR011990">
    <property type="entry name" value="TPR-like_helical_dom_sf"/>
</dbReference>
<keyword evidence="1" id="KW-0449">Lipoprotein</keyword>
<sequence>MKKINLKNISFTLLATFVLVSCDNYLDINESPNGPSGQKLVPEIVMPGAQTTTSATLLTTMNILGNTMVSTWSGNAQQIQTPYSNEFQYLVTPEFYGNIWENLYERTSNFTHIIEFEDEKNYDYHKASSLILRAYYFQYLVDLYGDIPYSEAHGRGNKLFPSYDDAETVYFSLISDINKAILLIDNTNVATVVSMGASDPMLGGDMDMWKKFGNTVKLRLLVRMMDKAQTDSSLDTFITNEIADINTTGMLLTSGENITINPGYSDEANRMNPFAATFGYTPGNFGTTSQQTTSNTATGPTTFLVDFLNGTTTGVIDPRLDELYTLRGSQSVITGNIQGGNDNLPSRLGPGLLNSATQDGYIMTASEALFLQAEANHRGYLTIGNAKSYYDAAVQASFDMLNSGNANNIINSGINLLDWNASTGNEIETIITQKWIALGGTNGIETWIEFNRTGFPSNMPLPVSTSRTQRPYRLLYPSSEYVGNSSNVTPYNQTTQTAFTEKIFWDVN</sequence>
<gene>
    <name evidence="1" type="ORF">FIA58_010230</name>
</gene>
<reference evidence="1 2" key="3">
    <citation type="submission" date="2020-02" db="EMBL/GenBank/DDBJ databases">
        <title>Flavobacterium profundi sp. nov., isolated from a deep-sea seamount.</title>
        <authorList>
            <person name="Zhang D.-C."/>
        </authorList>
    </citation>
    <scope>NUCLEOTIDE SEQUENCE [LARGE SCALE GENOMIC DNA]</scope>
    <source>
        <strain evidence="1 2">EC11</strain>
    </source>
</reference>
<proteinExistence type="predicted"/>
<dbReference type="Gene3D" id="1.25.40.390">
    <property type="match status" value="1"/>
</dbReference>
<dbReference type="Pfam" id="PF12771">
    <property type="entry name" value="SusD-like_2"/>
    <property type="match status" value="1"/>
</dbReference>
<dbReference type="RefSeq" id="WP_140962390.1">
    <property type="nucleotide sequence ID" value="NZ_VEVQ02000006.1"/>
</dbReference>
<evidence type="ECO:0000313" key="1">
    <source>
        <dbReference type="EMBL" id="NHN26052.1"/>
    </source>
</evidence>
<comment type="caution">
    <text evidence="1">The sequence shown here is derived from an EMBL/GenBank/DDBJ whole genome shotgun (WGS) entry which is preliminary data.</text>
</comment>
<dbReference type="PROSITE" id="PS51257">
    <property type="entry name" value="PROKAR_LIPOPROTEIN"/>
    <property type="match status" value="1"/>
</dbReference>